<name>A0AAD7LCX2_QUISA</name>
<dbReference type="Proteomes" id="UP001163823">
    <property type="component" value="Chromosome 9"/>
</dbReference>
<sequence>MPPPSPQTSQWDFFWNPFSSLDYYGYPNQSSLDHTVMDDEVRGLRQVREEEGIPELEEDETEQEDTVEKVNVTDDRTKIYMNVPREEVTVEDVDEDEDGMRKRKKQIVEVKLSMKMDAQNPMEVQVLKYQKLKL</sequence>
<accession>A0AAD7LCX2</accession>
<evidence type="ECO:0000313" key="1">
    <source>
        <dbReference type="EMBL" id="KAJ7955820.1"/>
    </source>
</evidence>
<dbReference type="KEGG" id="qsa:O6P43_022350"/>
<dbReference type="AlphaFoldDB" id="A0AAD7LCX2"/>
<proteinExistence type="predicted"/>
<keyword evidence="2" id="KW-1185">Reference proteome</keyword>
<organism evidence="1 2">
    <name type="scientific">Quillaja saponaria</name>
    <name type="common">Soap bark tree</name>
    <dbReference type="NCBI Taxonomy" id="32244"/>
    <lineage>
        <taxon>Eukaryota</taxon>
        <taxon>Viridiplantae</taxon>
        <taxon>Streptophyta</taxon>
        <taxon>Embryophyta</taxon>
        <taxon>Tracheophyta</taxon>
        <taxon>Spermatophyta</taxon>
        <taxon>Magnoliopsida</taxon>
        <taxon>eudicotyledons</taxon>
        <taxon>Gunneridae</taxon>
        <taxon>Pentapetalae</taxon>
        <taxon>rosids</taxon>
        <taxon>fabids</taxon>
        <taxon>Fabales</taxon>
        <taxon>Quillajaceae</taxon>
        <taxon>Quillaja</taxon>
    </lineage>
</organism>
<dbReference type="EMBL" id="JARAOO010000009">
    <property type="protein sequence ID" value="KAJ7955820.1"/>
    <property type="molecule type" value="Genomic_DNA"/>
</dbReference>
<protein>
    <submittedName>
        <fullName evidence="1">DUF630 family protein (DUF630 and DUF632)</fullName>
    </submittedName>
</protein>
<gene>
    <name evidence="1" type="ORF">O6P43_022350</name>
</gene>
<comment type="caution">
    <text evidence="1">The sequence shown here is derived from an EMBL/GenBank/DDBJ whole genome shotgun (WGS) entry which is preliminary data.</text>
</comment>
<reference evidence="1" key="1">
    <citation type="journal article" date="2023" name="Science">
        <title>Elucidation of the pathway for biosynthesis of saponin adjuvants from the soapbark tree.</title>
        <authorList>
            <person name="Reed J."/>
            <person name="Orme A."/>
            <person name="El-Demerdash A."/>
            <person name="Owen C."/>
            <person name="Martin L.B.B."/>
            <person name="Misra R.C."/>
            <person name="Kikuchi S."/>
            <person name="Rejzek M."/>
            <person name="Martin A.C."/>
            <person name="Harkess A."/>
            <person name="Leebens-Mack J."/>
            <person name="Louveau T."/>
            <person name="Stephenson M.J."/>
            <person name="Osbourn A."/>
        </authorList>
    </citation>
    <scope>NUCLEOTIDE SEQUENCE</scope>
    <source>
        <strain evidence="1">S10</strain>
    </source>
</reference>
<evidence type="ECO:0000313" key="2">
    <source>
        <dbReference type="Proteomes" id="UP001163823"/>
    </source>
</evidence>